<dbReference type="Proteomes" id="UP000024771">
    <property type="component" value="Chromosome"/>
</dbReference>
<dbReference type="eggNOG" id="COG3081">
    <property type="taxonomic scope" value="Bacteria"/>
</dbReference>
<dbReference type="HOGENOM" id="CLU_045389_0_0_6"/>
<gene>
    <name evidence="4" type="ORF">PMO01_08540</name>
</gene>
<evidence type="ECO:0000256" key="2">
    <source>
        <dbReference type="ARBA" id="ARBA00009035"/>
    </source>
</evidence>
<name>V8RBL0_9PSED</name>
<evidence type="ECO:0008006" key="6">
    <source>
        <dbReference type="Google" id="ProtNLM"/>
    </source>
</evidence>
<protein>
    <recommendedName>
        <fullName evidence="6">Nucleoid-associated protein</fullName>
    </recommendedName>
</protein>
<dbReference type="RefSeq" id="WP_024012253.1">
    <property type="nucleotide sequence ID" value="NZ_CM002330.1"/>
</dbReference>
<sequence>MSVSEDYHEDVVESSEESVPNSLLVVSAITAGLERDMTLTGFPFEVSMGKLWDLKSQTALDFIVRIEERFRKRNKFHGYFANPTSSSTPGNLRSYIDEKATFSQTSEQIMQGLKRVGNAVERGNLVGGNVVIVHYKASADTDDLGRFLVVLVSKKSGFDFDTDLQPKKLNPIDTDALRQAALFDLNLFAVSYPKNDGDSYLHFIDGKSKSGFFKEALGCEDATPNRESVRNLFEAVNAFVSECGLPRSKREKIVSKVTEHLKQRASEKKPTGLNEIQQVIDKELPVNHVKKGKFCVFVNDNKYQINSVFEPTLPDASKGESVEISDVSKNFSCKVKLSSLGYEGSGKPVLLDDDLNYIRIPLDDADREAILLKVGKKDDDDSIDK</sequence>
<dbReference type="InterPro" id="IPR007358">
    <property type="entry name" value="Nucleoid_associated_NdpA"/>
</dbReference>
<evidence type="ECO:0000256" key="3">
    <source>
        <dbReference type="ARBA" id="ARBA00022490"/>
    </source>
</evidence>
<dbReference type="GO" id="GO:0003690">
    <property type="term" value="F:double-stranded DNA binding"/>
    <property type="evidence" value="ECO:0007669"/>
    <property type="project" value="TreeGrafter"/>
</dbReference>
<evidence type="ECO:0000313" key="5">
    <source>
        <dbReference type="Proteomes" id="UP000024771"/>
    </source>
</evidence>
<accession>V8RBL0</accession>
<comment type="caution">
    <text evidence="4">The sequence shown here is derived from an EMBL/GenBank/DDBJ whole genome shotgun (WGS) entry which is preliminary data.</text>
</comment>
<dbReference type="GO" id="GO:0043590">
    <property type="term" value="C:bacterial nucleoid"/>
    <property type="evidence" value="ECO:0007669"/>
    <property type="project" value="TreeGrafter"/>
</dbReference>
<comment type="similarity">
    <text evidence="2">Belongs to the YejK family.</text>
</comment>
<organism evidence="4 5">
    <name type="scientific">Pseudomonas moraviensis R28-S</name>
    <dbReference type="NCBI Taxonomy" id="1395516"/>
    <lineage>
        <taxon>Bacteria</taxon>
        <taxon>Pseudomonadati</taxon>
        <taxon>Pseudomonadota</taxon>
        <taxon>Gammaproteobacteria</taxon>
        <taxon>Pseudomonadales</taxon>
        <taxon>Pseudomonadaceae</taxon>
        <taxon>Pseudomonas</taxon>
    </lineage>
</organism>
<dbReference type="PANTHER" id="PTHR38772">
    <property type="match status" value="1"/>
</dbReference>
<reference evidence="4 5" key="1">
    <citation type="journal article" date="2014" name="Genome Announc.">
        <title>Draft Genome Sequence of Pseudomonas moraviensis R28-S.</title>
        <authorList>
            <person name="Hunter S.S."/>
            <person name="Yano H."/>
            <person name="Loftie-Eaton W."/>
            <person name="Hughes J."/>
            <person name="De Gelder L."/>
            <person name="Stragier P."/>
            <person name="De Vos P."/>
            <person name="Settles M.L."/>
            <person name="Top E.M."/>
        </authorList>
    </citation>
    <scope>NUCLEOTIDE SEQUENCE [LARGE SCALE GENOMIC DNA]</scope>
    <source>
        <strain evidence="5">R28</strain>
    </source>
</reference>
<dbReference type="AlphaFoldDB" id="V8RBL0"/>
<keyword evidence="3" id="KW-0963">Cytoplasm</keyword>
<dbReference type="PATRIC" id="fig|1395516.4.peg.1737"/>
<dbReference type="EMBL" id="AYMZ01000003">
    <property type="protein sequence ID" value="ETF09013.1"/>
    <property type="molecule type" value="Genomic_DNA"/>
</dbReference>
<comment type="subcellular location">
    <subcellularLocation>
        <location evidence="1">Cytoplasm</location>
        <location evidence="1">Nucleoid</location>
    </subcellularLocation>
</comment>
<dbReference type="Pfam" id="PF04245">
    <property type="entry name" value="NA37"/>
    <property type="match status" value="1"/>
</dbReference>
<dbReference type="GO" id="GO:0003727">
    <property type="term" value="F:single-stranded RNA binding"/>
    <property type="evidence" value="ECO:0007669"/>
    <property type="project" value="TreeGrafter"/>
</dbReference>
<evidence type="ECO:0000313" key="4">
    <source>
        <dbReference type="EMBL" id="ETF09013.1"/>
    </source>
</evidence>
<dbReference type="PANTHER" id="PTHR38772:SF1">
    <property type="entry name" value="NUCLEOID-ASSOCIATED PROTEIN YEJK"/>
    <property type="match status" value="1"/>
</dbReference>
<evidence type="ECO:0000256" key="1">
    <source>
        <dbReference type="ARBA" id="ARBA00004453"/>
    </source>
</evidence>
<proteinExistence type="inferred from homology"/>